<organism evidence="1 2">
    <name type="scientific">Inquilinus limosus MP06</name>
    <dbReference type="NCBI Taxonomy" id="1398085"/>
    <lineage>
        <taxon>Bacteria</taxon>
        <taxon>Pseudomonadati</taxon>
        <taxon>Pseudomonadota</taxon>
        <taxon>Alphaproteobacteria</taxon>
        <taxon>Rhodospirillales</taxon>
        <taxon>Rhodospirillaceae</taxon>
        <taxon>Inquilinus</taxon>
    </lineage>
</organism>
<evidence type="ECO:0000313" key="1">
    <source>
        <dbReference type="EMBL" id="KGM31734.1"/>
    </source>
</evidence>
<dbReference type="Proteomes" id="UP000029995">
    <property type="component" value="Unassembled WGS sequence"/>
</dbReference>
<feature type="non-terminal residue" evidence="1">
    <location>
        <position position="70"/>
    </location>
</feature>
<comment type="caution">
    <text evidence="1">The sequence shown here is derived from an EMBL/GenBank/DDBJ whole genome shotgun (WGS) entry which is preliminary data.</text>
</comment>
<proteinExistence type="predicted"/>
<dbReference type="AlphaFoldDB" id="A0A0A0D126"/>
<accession>A0A0A0D126</accession>
<name>A0A0A0D126_9PROT</name>
<dbReference type="RefSeq" id="WP_034845040.1">
    <property type="nucleotide sequence ID" value="NZ_JANX01000447.1"/>
</dbReference>
<gene>
    <name evidence="1" type="ORF">P409_25455</name>
</gene>
<evidence type="ECO:0000313" key="2">
    <source>
        <dbReference type="Proteomes" id="UP000029995"/>
    </source>
</evidence>
<reference evidence="1 2" key="1">
    <citation type="submission" date="2014-01" db="EMBL/GenBank/DDBJ databases">
        <title>Genome sequence determination for a cystic fibrosis isolate, Inquilinus limosus.</title>
        <authorList>
            <person name="Pino M."/>
            <person name="Di Conza J."/>
            <person name="Gutkind G."/>
        </authorList>
    </citation>
    <scope>NUCLEOTIDE SEQUENCE [LARGE SCALE GENOMIC DNA]</scope>
    <source>
        <strain evidence="1 2">MP06</strain>
    </source>
</reference>
<protein>
    <submittedName>
        <fullName evidence="1">Uncharacterized protein</fullName>
    </submittedName>
</protein>
<sequence>MIMDAEGTARRSLGVRLAAAIARGWPDYRRAAGGWTPPAIRPQVVCGDLGRRPRPAAARLSPAGSTCWRP</sequence>
<dbReference type="EMBL" id="JANX01000447">
    <property type="protein sequence ID" value="KGM31734.1"/>
    <property type="molecule type" value="Genomic_DNA"/>
</dbReference>